<dbReference type="PANTHER" id="PTHR31889:SF35">
    <property type="entry name" value="FUCOSYLTRANSFERASE"/>
    <property type="match status" value="1"/>
</dbReference>
<dbReference type="GO" id="GO:0009969">
    <property type="term" value="P:xyloglucan biosynthetic process"/>
    <property type="evidence" value="ECO:0007669"/>
    <property type="project" value="TreeGrafter"/>
</dbReference>
<dbReference type="Pfam" id="PF03254">
    <property type="entry name" value="XG_FTase"/>
    <property type="match status" value="1"/>
</dbReference>
<comment type="subcellular location">
    <subcellularLocation>
        <location evidence="7">Golgi apparatus</location>
        <location evidence="7">Golgi stack membrane</location>
        <topology evidence="7">Single-pass type II membrane protein</topology>
    </subcellularLocation>
</comment>
<feature type="chain" id="PRO_5040406480" description="Fucosyltransferase" evidence="8">
    <location>
        <begin position="27"/>
        <end position="538"/>
    </location>
</feature>
<dbReference type="EC" id="2.4.1.-" evidence="7"/>
<keyword evidence="4 7" id="KW-0333">Golgi apparatus</keyword>
<dbReference type="GO" id="GO:0032580">
    <property type="term" value="C:Golgi cisterna membrane"/>
    <property type="evidence" value="ECO:0007669"/>
    <property type="project" value="UniProtKB-SubCell"/>
</dbReference>
<keyword evidence="3 7" id="KW-0808">Transferase</keyword>
<proteinExistence type="inferred from homology"/>
<dbReference type="Proteomes" id="UP001151287">
    <property type="component" value="Unassembled WGS sequence"/>
</dbReference>
<feature type="signal peptide" evidence="8">
    <location>
        <begin position="1"/>
        <end position="26"/>
    </location>
</feature>
<keyword evidence="8" id="KW-0732">Signal</keyword>
<dbReference type="PANTHER" id="PTHR31889">
    <property type="entry name" value="FUCOSYLTRANSFERASE 2-RELATED"/>
    <property type="match status" value="1"/>
</dbReference>
<dbReference type="EMBL" id="JAMQYH010000003">
    <property type="protein sequence ID" value="KAJ1695608.1"/>
    <property type="molecule type" value="Genomic_DNA"/>
</dbReference>
<evidence type="ECO:0000256" key="5">
    <source>
        <dbReference type="ARBA" id="ARBA00023180"/>
    </source>
</evidence>
<dbReference type="GO" id="GO:0071555">
    <property type="term" value="P:cell wall organization"/>
    <property type="evidence" value="ECO:0007669"/>
    <property type="project" value="UniProtKB-UniRule"/>
</dbReference>
<protein>
    <recommendedName>
        <fullName evidence="7">Fucosyltransferase</fullName>
        <ecNumber evidence="7">2.4.1.-</ecNumber>
    </recommendedName>
</protein>
<name>A0A9Q0HRU4_9POAL</name>
<dbReference type="GO" id="GO:0008107">
    <property type="term" value="F:galactoside 2-alpha-L-fucosyltransferase activity"/>
    <property type="evidence" value="ECO:0007669"/>
    <property type="project" value="InterPro"/>
</dbReference>
<organism evidence="9 10">
    <name type="scientific">Rhynchospora breviuscula</name>
    <dbReference type="NCBI Taxonomy" id="2022672"/>
    <lineage>
        <taxon>Eukaryota</taxon>
        <taxon>Viridiplantae</taxon>
        <taxon>Streptophyta</taxon>
        <taxon>Embryophyta</taxon>
        <taxon>Tracheophyta</taxon>
        <taxon>Spermatophyta</taxon>
        <taxon>Magnoliopsida</taxon>
        <taxon>Liliopsida</taxon>
        <taxon>Poales</taxon>
        <taxon>Cyperaceae</taxon>
        <taxon>Cyperoideae</taxon>
        <taxon>Rhynchosporeae</taxon>
        <taxon>Rhynchospora</taxon>
    </lineage>
</organism>
<gene>
    <name evidence="9" type="ORF">LUZ63_012306</name>
</gene>
<dbReference type="OrthoDB" id="428346at2759"/>
<evidence type="ECO:0000256" key="7">
    <source>
        <dbReference type="RuleBase" id="RU367004"/>
    </source>
</evidence>
<dbReference type="AlphaFoldDB" id="A0A9Q0HRU4"/>
<accession>A0A9Q0HRU4</accession>
<keyword evidence="5" id="KW-0325">Glycoprotein</keyword>
<dbReference type="GO" id="GO:0042546">
    <property type="term" value="P:cell wall biogenesis"/>
    <property type="evidence" value="ECO:0007669"/>
    <property type="project" value="InterPro"/>
</dbReference>
<evidence type="ECO:0000256" key="3">
    <source>
        <dbReference type="ARBA" id="ARBA00022679"/>
    </source>
</evidence>
<reference evidence="9" key="1">
    <citation type="journal article" date="2022" name="Cell">
        <title>Repeat-based holocentromeres influence genome architecture and karyotype evolution.</title>
        <authorList>
            <person name="Hofstatter P.G."/>
            <person name="Thangavel G."/>
            <person name="Lux T."/>
            <person name="Neumann P."/>
            <person name="Vondrak T."/>
            <person name="Novak P."/>
            <person name="Zhang M."/>
            <person name="Costa L."/>
            <person name="Castellani M."/>
            <person name="Scott A."/>
            <person name="Toegelov H."/>
            <person name="Fuchs J."/>
            <person name="Mata-Sucre Y."/>
            <person name="Dias Y."/>
            <person name="Vanzela A.L.L."/>
            <person name="Huettel B."/>
            <person name="Almeida C.C.S."/>
            <person name="Simkova H."/>
            <person name="Souza G."/>
            <person name="Pedrosa-Harand A."/>
            <person name="Macas J."/>
            <person name="Mayer K.F.X."/>
            <person name="Houben A."/>
            <person name="Marques A."/>
        </authorList>
    </citation>
    <scope>NUCLEOTIDE SEQUENCE</scope>
    <source>
        <strain evidence="9">RhyBre1mFocal</strain>
    </source>
</reference>
<evidence type="ECO:0000256" key="2">
    <source>
        <dbReference type="ARBA" id="ARBA00022676"/>
    </source>
</evidence>
<evidence type="ECO:0000313" key="10">
    <source>
        <dbReference type="Proteomes" id="UP001151287"/>
    </source>
</evidence>
<comment type="similarity">
    <text evidence="1 7">Belongs to the glycosyltransferase 37 family.</text>
</comment>
<sequence length="538" mass="61327">MKRKSSSFASKPLLFLLALLIALILALTTLRDRPSPVTVGLPGVKVTVGGSTEPTATAVIPNDRLLGGLLSPDFDEQSCLSRYQSMLYRKASSHILSSYLLLKLRKYEALHKKCGPNTPLYQKSVEQIKLNHSTELECNYVVWSPYDGIGNRMLSLAATFLYALLTDRVMLIHQSEDMVDLLCEPFPGTTWYLPLNFPIHGLDEHNKHSQNSYGYLVEKNMINTDPKAPPYSLPSSIYVHLLHDMREDHLHVRFYCDDDQEVISKINWVLLKTNQYIIPGLFIIPKYAEELARMFPSKETVFHHLGRYLLHPSNTVWGMIMRYHNSYLAKSKEKIGIQVRIFDWAPISAEKSYEQVVRCTQQELILPGVNVNQSQISPSTSTEATARTVLLVSLYGEIYERLHNLYFEHPTTTGEMISVYQPSHEEKQQTEKKFHNYKAMAEIWLLSFSDVLVTSAGSTFGYVSYGLAGIKPWYLQSSLKAWNIEHPSCYRAASIDACYHTPPHFNCKTGGKADPRNIVRHVRQCDDYTHSPTVKLFD</sequence>
<dbReference type="InterPro" id="IPR004938">
    <property type="entry name" value="XG_FTase"/>
</dbReference>
<comment type="caution">
    <text evidence="9">The sequence shown here is derived from an EMBL/GenBank/DDBJ whole genome shotgun (WGS) entry which is preliminary data.</text>
</comment>
<keyword evidence="6 7" id="KW-0961">Cell wall biogenesis/degradation</keyword>
<keyword evidence="10" id="KW-1185">Reference proteome</keyword>
<evidence type="ECO:0000256" key="1">
    <source>
        <dbReference type="ARBA" id="ARBA00010481"/>
    </source>
</evidence>
<evidence type="ECO:0000256" key="4">
    <source>
        <dbReference type="ARBA" id="ARBA00023034"/>
    </source>
</evidence>
<dbReference type="Gene3D" id="3.40.50.11340">
    <property type="match status" value="1"/>
</dbReference>
<evidence type="ECO:0000256" key="8">
    <source>
        <dbReference type="SAM" id="SignalP"/>
    </source>
</evidence>
<evidence type="ECO:0000256" key="6">
    <source>
        <dbReference type="ARBA" id="ARBA00023316"/>
    </source>
</evidence>
<dbReference type="FunFam" id="3.40.50.11340:FF:000005">
    <property type="entry name" value="Galactoside 2-alpha-L-fucosyltransferase"/>
    <property type="match status" value="1"/>
</dbReference>
<evidence type="ECO:0000313" key="9">
    <source>
        <dbReference type="EMBL" id="KAJ1695608.1"/>
    </source>
</evidence>
<keyword evidence="2 7" id="KW-0328">Glycosyltransferase</keyword>
<comment type="function">
    <text evidence="7">May be involved in cell wall biosynthesis.</text>
</comment>